<protein>
    <recommendedName>
        <fullName evidence="3">DUF433 domain-containing protein</fullName>
    </recommendedName>
</protein>
<dbReference type="RefSeq" id="WP_218267030.1">
    <property type="nucleotide sequence ID" value="NZ_CP077717.1"/>
</dbReference>
<dbReference type="OrthoDB" id="36750at2157"/>
<dbReference type="AlphaFoldDB" id="A0A8F5BMI5"/>
<dbReference type="InterPro" id="IPR007367">
    <property type="entry name" value="DUF433"/>
</dbReference>
<dbReference type="Pfam" id="PF04255">
    <property type="entry name" value="DUF433"/>
    <property type="match status" value="1"/>
</dbReference>
<name>A0A8F5BMI5_SACSH</name>
<dbReference type="KEGG" id="sshi:J5U23_00763"/>
<reference evidence="1" key="1">
    <citation type="journal article" date="2021" name="Environ. Microbiol.">
        <title>New insights into the diversity and evolution of the archaeal mobilome from three complete genomes of Saccharolobus shibatae.</title>
        <authorList>
            <person name="Medvedeva S."/>
            <person name="Brandt D."/>
            <person name="Cvirkaite-Krupovic V."/>
            <person name="Liu Y."/>
            <person name="Severinov K."/>
            <person name="Ishino S."/>
            <person name="Ishino Y."/>
            <person name="Prangishvili D."/>
            <person name="Kalinowski J."/>
            <person name="Krupovic M."/>
        </authorList>
    </citation>
    <scope>NUCLEOTIDE SEQUENCE</scope>
    <source>
        <strain evidence="1">B12</strain>
    </source>
</reference>
<accession>A0A8F5BMI5</accession>
<dbReference type="Proteomes" id="UP000694018">
    <property type="component" value="Chromosome"/>
</dbReference>
<evidence type="ECO:0000313" key="2">
    <source>
        <dbReference type="Proteomes" id="UP000694018"/>
    </source>
</evidence>
<evidence type="ECO:0000313" key="1">
    <source>
        <dbReference type="EMBL" id="QXJ27895.1"/>
    </source>
</evidence>
<sequence length="183" mass="21347">MELPGYDYIVVYKDIHFGRPHIAGTLIRPESVLYELAKDKTFDEVSKAFYNQINFKQIKECIRYAIDVMKILKYYKKVKPKVPRRLKRKLGPTSYPFIDKENENNKYDPTIKNSNVKVVDVLNKLYEGKEISQVAEELSIPKEAVIESILYSASLIDDFHLSLSEFKDPASVVIESFNYIRKK</sequence>
<organism evidence="1 2">
    <name type="scientific">Saccharolobus shibatae (strain ATCC 51178 / DSM 5389 / JCM 8931 / NBRC 15437 / B12)</name>
    <name type="common">Sulfolobus shibatae</name>
    <dbReference type="NCBI Taxonomy" id="523848"/>
    <lineage>
        <taxon>Archaea</taxon>
        <taxon>Thermoproteota</taxon>
        <taxon>Thermoprotei</taxon>
        <taxon>Sulfolobales</taxon>
        <taxon>Sulfolobaceae</taxon>
        <taxon>Saccharolobus</taxon>
    </lineage>
</organism>
<dbReference type="GeneID" id="65562362"/>
<dbReference type="EMBL" id="CP077717">
    <property type="protein sequence ID" value="QXJ27895.1"/>
    <property type="molecule type" value="Genomic_DNA"/>
</dbReference>
<evidence type="ECO:0008006" key="3">
    <source>
        <dbReference type="Google" id="ProtNLM"/>
    </source>
</evidence>
<proteinExistence type="predicted"/>
<gene>
    <name evidence="1" type="ORF">J5U23_00763</name>
</gene>